<evidence type="ECO:0000313" key="3">
    <source>
        <dbReference type="EMBL" id="ADZ90160.1"/>
    </source>
</evidence>
<reference evidence="3 4" key="1">
    <citation type="journal article" date="2012" name="Stand. Genomic Sci.">
        <title>Complete genome sequence of the melanogenic marine bacterium Marinomonas mediterranea type strain (MMB-1(T)).</title>
        <authorList>
            <person name="Lucas-Elio P."/>
            <person name="Goodwin L."/>
            <person name="Woyke T."/>
            <person name="Pitluck S."/>
            <person name="Nolan M."/>
            <person name="Kyrpides N.C."/>
            <person name="Detter J.C."/>
            <person name="Copeland A."/>
            <person name="Teshima H."/>
            <person name="Bruce D."/>
            <person name="Detter C."/>
            <person name="Tapia R."/>
            <person name="Han S."/>
            <person name="Land M.L."/>
            <person name="Ivanova N."/>
            <person name="Mikhailova N."/>
            <person name="Johnston A.W."/>
            <person name="Sanchez-Amat A."/>
        </authorList>
    </citation>
    <scope>NUCLEOTIDE SEQUENCE [LARGE SCALE GENOMIC DNA]</scope>
    <source>
        <strain evidence="4">ATCC 700492 / JCM 21426 / NBRC 103028 / MMB-1</strain>
    </source>
</reference>
<dbReference type="PANTHER" id="PTHR42951">
    <property type="entry name" value="METALLO-BETA-LACTAMASE DOMAIN-CONTAINING"/>
    <property type="match status" value="1"/>
</dbReference>
<gene>
    <name evidence="3" type="ordered locus">Marme_0885</name>
</gene>
<dbReference type="InterPro" id="IPR036866">
    <property type="entry name" value="RibonucZ/Hydroxyglut_hydro"/>
</dbReference>
<dbReference type="Pfam" id="PF00753">
    <property type="entry name" value="Lactamase_B"/>
    <property type="match status" value="1"/>
</dbReference>
<keyword evidence="1" id="KW-0732">Signal</keyword>
<dbReference type="EMBL" id="CP002583">
    <property type="protein sequence ID" value="ADZ90160.1"/>
    <property type="molecule type" value="Genomic_DNA"/>
</dbReference>
<dbReference type="Gene3D" id="3.60.15.10">
    <property type="entry name" value="Ribonuclease Z/Hydroxyacylglutathione hydrolase-like"/>
    <property type="match status" value="1"/>
</dbReference>
<name>F2K3R1_MARM1</name>
<dbReference type="PATRIC" id="fig|717774.3.peg.926"/>
<evidence type="ECO:0000313" key="4">
    <source>
        <dbReference type="Proteomes" id="UP000001062"/>
    </source>
</evidence>
<dbReference type="RefSeq" id="WP_013660065.1">
    <property type="nucleotide sequence ID" value="NC_015276.1"/>
</dbReference>
<dbReference type="InterPro" id="IPR050855">
    <property type="entry name" value="NDM-1-like"/>
</dbReference>
<sequence length="358" mass="39496" precursor="true">MPAKQSVCHSMNQSLLKKSLLSALTISSLSLFSAFSYANTELTPSELAAQGLEAGKNYAGLHSLCNVDKPLAFAGMRNKTGKKRTLTDEERKRRSAKAVIEPTQVFDNLYFVGNRKVASWAVTTSEGIILIDAMNSNNQAENVIVAGLKKLGLNPNDIKYLVIAHAHGDHYGGQDYLVNHFHPRVIMSNEDWTELEKPVQEIDNPRWGKKPVRDISANDGYVLTLGDTSMELYVTPGHTLGTLSMLIPLKDGNETHWAALWGGTGLNFGPNEPRIRQYSASAERIKEIGEKKGVDVFLSNHPTRDNSIQRIALLNERTAGQPHPFVDENALDAFELLRDCSLAHAVKLHNTLNKSASK</sequence>
<feature type="chain" id="PRO_5003279726" evidence="1">
    <location>
        <begin position="39"/>
        <end position="358"/>
    </location>
</feature>
<keyword evidence="4" id="KW-1185">Reference proteome</keyword>
<dbReference type="eggNOG" id="COG0491">
    <property type="taxonomic scope" value="Bacteria"/>
</dbReference>
<dbReference type="HOGENOM" id="CLU_066441_0_0_6"/>
<dbReference type="SUPFAM" id="SSF56281">
    <property type="entry name" value="Metallo-hydrolase/oxidoreductase"/>
    <property type="match status" value="1"/>
</dbReference>
<dbReference type="SMART" id="SM00849">
    <property type="entry name" value="Lactamase_B"/>
    <property type="match status" value="1"/>
</dbReference>
<dbReference type="STRING" id="717774.Marme_0885"/>
<dbReference type="CDD" id="cd16280">
    <property type="entry name" value="metallo-hydrolase-like_MBL-fold"/>
    <property type="match status" value="1"/>
</dbReference>
<accession>F2K3R1</accession>
<protein>
    <submittedName>
        <fullName evidence="3">Beta-lactamase domain protein</fullName>
    </submittedName>
</protein>
<evidence type="ECO:0000259" key="2">
    <source>
        <dbReference type="SMART" id="SM00849"/>
    </source>
</evidence>
<proteinExistence type="predicted"/>
<dbReference type="KEGG" id="mme:Marme_0885"/>
<evidence type="ECO:0000256" key="1">
    <source>
        <dbReference type="SAM" id="SignalP"/>
    </source>
</evidence>
<dbReference type="PANTHER" id="PTHR42951:SF22">
    <property type="entry name" value="METALLO BETA-LACTAMASE SUPERFAMILY LIPOPROTEIN"/>
    <property type="match status" value="1"/>
</dbReference>
<dbReference type="AlphaFoldDB" id="F2K3R1"/>
<organism evidence="3 4">
    <name type="scientific">Marinomonas mediterranea (strain ATCC 700492 / JCM 21426 / NBRC 103028 / MMB-1)</name>
    <dbReference type="NCBI Taxonomy" id="717774"/>
    <lineage>
        <taxon>Bacteria</taxon>
        <taxon>Pseudomonadati</taxon>
        <taxon>Pseudomonadota</taxon>
        <taxon>Gammaproteobacteria</taxon>
        <taxon>Oceanospirillales</taxon>
        <taxon>Oceanospirillaceae</taxon>
        <taxon>Marinomonas</taxon>
    </lineage>
</organism>
<dbReference type="Proteomes" id="UP000001062">
    <property type="component" value="Chromosome"/>
</dbReference>
<dbReference type="InterPro" id="IPR001279">
    <property type="entry name" value="Metallo-B-lactamas"/>
</dbReference>
<feature type="domain" description="Metallo-beta-lactamase" evidence="2">
    <location>
        <begin position="116"/>
        <end position="301"/>
    </location>
</feature>
<feature type="signal peptide" evidence="1">
    <location>
        <begin position="1"/>
        <end position="38"/>
    </location>
</feature>